<dbReference type="SUPFAM" id="SSF81383">
    <property type="entry name" value="F-box domain"/>
    <property type="match status" value="1"/>
</dbReference>
<dbReference type="PANTHER" id="PTHR31672">
    <property type="entry name" value="BNACNNG10540D PROTEIN"/>
    <property type="match status" value="1"/>
</dbReference>
<reference evidence="2 3" key="1">
    <citation type="journal article" date="2021" name="Commun. Biol.">
        <title>The genome of Shorea leprosula (Dipterocarpaceae) highlights the ecological relevance of drought in aseasonal tropical rainforests.</title>
        <authorList>
            <person name="Ng K.K.S."/>
            <person name="Kobayashi M.J."/>
            <person name="Fawcett J.A."/>
            <person name="Hatakeyama M."/>
            <person name="Paape T."/>
            <person name="Ng C.H."/>
            <person name="Ang C.C."/>
            <person name="Tnah L.H."/>
            <person name="Lee C.T."/>
            <person name="Nishiyama T."/>
            <person name="Sese J."/>
            <person name="O'Brien M.J."/>
            <person name="Copetti D."/>
            <person name="Mohd Noor M.I."/>
            <person name="Ong R.C."/>
            <person name="Putra M."/>
            <person name="Sireger I.Z."/>
            <person name="Indrioko S."/>
            <person name="Kosugi Y."/>
            <person name="Izuno A."/>
            <person name="Isagi Y."/>
            <person name="Lee S.L."/>
            <person name="Shimizu K.K."/>
        </authorList>
    </citation>
    <scope>NUCLEOTIDE SEQUENCE [LARGE SCALE GENOMIC DNA]</scope>
    <source>
        <strain evidence="2">214</strain>
    </source>
</reference>
<keyword evidence="3" id="KW-1185">Reference proteome</keyword>
<proteinExistence type="predicted"/>
<dbReference type="AlphaFoldDB" id="A0AAV5JRB7"/>
<evidence type="ECO:0000313" key="2">
    <source>
        <dbReference type="EMBL" id="GKV15013.1"/>
    </source>
</evidence>
<evidence type="ECO:0000313" key="3">
    <source>
        <dbReference type="Proteomes" id="UP001054252"/>
    </source>
</evidence>
<feature type="domain" description="F-box" evidence="1">
    <location>
        <begin position="37"/>
        <end position="86"/>
    </location>
</feature>
<evidence type="ECO:0000259" key="1">
    <source>
        <dbReference type="PROSITE" id="PS50181"/>
    </source>
</evidence>
<gene>
    <name evidence="2" type="ORF">SLEP1_g25814</name>
</gene>
<dbReference type="Pfam" id="PF00646">
    <property type="entry name" value="F-box"/>
    <property type="match status" value="1"/>
</dbReference>
<sequence>MDAEEEGEKKRVTLADDPSNKAMVTLADDPSNKAMVQKVLHPLPPDILREILSRLPITSLIHFKTTSHACYDLIADPRLPPMFHNRVSDSNPCLILYHHNSVAPRPLQLYFVDSEDCSRRVRKIDPPQHSEVYNLVGSCNGLLCVSYPNPTLWRTRSLLIYNPFVGHAVSVPPAKELLNQSEFFGFGCHPRTGEFKLVRIVYYQKIMTVVDPALDVEEVDEESVEEVDEESVEEVDEEFVTVDKSMVQVLTVGTTKWRNKGATPPHLVDVFRPPEAQVEGSLLWVTVVGTGELGSILGIISFDLADEVFEEIPHPPCEQLVSGGYSLSVLNRCLSAAGLPDSVHFDIWVMKQYRVKESWVKQLSFDFFFIFGGRPSAWPRRPRRLPKVICALKNGEILLEHNYGSLVSYDPVEHRSKTLQMIALPKHFQALPFLPSLFSAEATVNLQL</sequence>
<dbReference type="InterPro" id="IPR036047">
    <property type="entry name" value="F-box-like_dom_sf"/>
</dbReference>
<dbReference type="PROSITE" id="PS50181">
    <property type="entry name" value="FBOX"/>
    <property type="match status" value="1"/>
</dbReference>
<dbReference type="InterPro" id="IPR006527">
    <property type="entry name" value="F-box-assoc_dom_typ1"/>
</dbReference>
<protein>
    <recommendedName>
        <fullName evidence="1">F-box domain-containing protein</fullName>
    </recommendedName>
</protein>
<comment type="caution">
    <text evidence="2">The sequence shown here is derived from an EMBL/GenBank/DDBJ whole genome shotgun (WGS) entry which is preliminary data.</text>
</comment>
<name>A0AAV5JRB7_9ROSI</name>
<dbReference type="InterPro" id="IPR001810">
    <property type="entry name" value="F-box_dom"/>
</dbReference>
<organism evidence="2 3">
    <name type="scientific">Rubroshorea leprosula</name>
    <dbReference type="NCBI Taxonomy" id="152421"/>
    <lineage>
        <taxon>Eukaryota</taxon>
        <taxon>Viridiplantae</taxon>
        <taxon>Streptophyta</taxon>
        <taxon>Embryophyta</taxon>
        <taxon>Tracheophyta</taxon>
        <taxon>Spermatophyta</taxon>
        <taxon>Magnoliopsida</taxon>
        <taxon>eudicotyledons</taxon>
        <taxon>Gunneridae</taxon>
        <taxon>Pentapetalae</taxon>
        <taxon>rosids</taxon>
        <taxon>malvids</taxon>
        <taxon>Malvales</taxon>
        <taxon>Dipterocarpaceae</taxon>
        <taxon>Rubroshorea</taxon>
    </lineage>
</organism>
<dbReference type="PANTHER" id="PTHR31672:SF10">
    <property type="entry name" value="F-BOX DOMAIN-CONTAINING PROTEIN"/>
    <property type="match status" value="1"/>
</dbReference>
<dbReference type="InterPro" id="IPR050796">
    <property type="entry name" value="SCF_F-box_component"/>
</dbReference>
<dbReference type="Pfam" id="PF07734">
    <property type="entry name" value="FBA_1"/>
    <property type="match status" value="1"/>
</dbReference>
<accession>A0AAV5JRB7</accession>
<dbReference type="NCBIfam" id="TIGR01640">
    <property type="entry name" value="F_box_assoc_1"/>
    <property type="match status" value="1"/>
</dbReference>
<dbReference type="InterPro" id="IPR017451">
    <property type="entry name" value="F-box-assoc_interact_dom"/>
</dbReference>
<dbReference type="EMBL" id="BPVZ01000042">
    <property type="protein sequence ID" value="GKV15013.1"/>
    <property type="molecule type" value="Genomic_DNA"/>
</dbReference>
<dbReference type="Proteomes" id="UP001054252">
    <property type="component" value="Unassembled WGS sequence"/>
</dbReference>